<name>A0ABP6ZNT1_9ACTN</name>
<keyword evidence="2" id="KW-0238">DNA-binding</keyword>
<comment type="caution">
    <text evidence="5">The sequence shown here is derived from an EMBL/GenBank/DDBJ whole genome shotgun (WGS) entry which is preliminary data.</text>
</comment>
<dbReference type="InterPro" id="IPR008920">
    <property type="entry name" value="TF_FadR/GntR_C"/>
</dbReference>
<evidence type="ECO:0000313" key="6">
    <source>
        <dbReference type="Proteomes" id="UP001501074"/>
    </source>
</evidence>
<dbReference type="PANTHER" id="PTHR43537:SF24">
    <property type="entry name" value="GLUCONATE OPERON TRANSCRIPTIONAL REPRESSOR"/>
    <property type="match status" value="1"/>
</dbReference>
<gene>
    <name evidence="5" type="ORF">GCM10022223_34290</name>
</gene>
<evidence type="ECO:0000313" key="5">
    <source>
        <dbReference type="EMBL" id="GAA3615160.1"/>
    </source>
</evidence>
<protein>
    <submittedName>
        <fullName evidence="5">GntR family transcriptional regulator</fullName>
    </submittedName>
</protein>
<dbReference type="Pfam" id="PF00392">
    <property type="entry name" value="GntR"/>
    <property type="match status" value="1"/>
</dbReference>
<dbReference type="SMART" id="SM00345">
    <property type="entry name" value="HTH_GNTR"/>
    <property type="match status" value="1"/>
</dbReference>
<dbReference type="SUPFAM" id="SSF48008">
    <property type="entry name" value="GntR ligand-binding domain-like"/>
    <property type="match status" value="1"/>
</dbReference>
<keyword evidence="1" id="KW-0805">Transcription regulation</keyword>
<dbReference type="EMBL" id="BAAAZO010000005">
    <property type="protein sequence ID" value="GAA3615160.1"/>
    <property type="molecule type" value="Genomic_DNA"/>
</dbReference>
<accession>A0ABP6ZNT1</accession>
<feature type="domain" description="HTH gntR-type" evidence="4">
    <location>
        <begin position="17"/>
        <end position="84"/>
    </location>
</feature>
<dbReference type="CDD" id="cd07377">
    <property type="entry name" value="WHTH_GntR"/>
    <property type="match status" value="1"/>
</dbReference>
<organism evidence="5 6">
    <name type="scientific">Kineosporia mesophila</name>
    <dbReference type="NCBI Taxonomy" id="566012"/>
    <lineage>
        <taxon>Bacteria</taxon>
        <taxon>Bacillati</taxon>
        <taxon>Actinomycetota</taxon>
        <taxon>Actinomycetes</taxon>
        <taxon>Kineosporiales</taxon>
        <taxon>Kineosporiaceae</taxon>
        <taxon>Kineosporia</taxon>
    </lineage>
</organism>
<dbReference type="InterPro" id="IPR036390">
    <property type="entry name" value="WH_DNA-bd_sf"/>
</dbReference>
<keyword evidence="6" id="KW-1185">Reference proteome</keyword>
<dbReference type="InterPro" id="IPR011711">
    <property type="entry name" value="GntR_C"/>
</dbReference>
<dbReference type="Gene3D" id="1.20.120.530">
    <property type="entry name" value="GntR ligand-binding domain-like"/>
    <property type="match status" value="1"/>
</dbReference>
<evidence type="ECO:0000256" key="3">
    <source>
        <dbReference type="ARBA" id="ARBA00023163"/>
    </source>
</evidence>
<dbReference type="Pfam" id="PF07729">
    <property type="entry name" value="FCD"/>
    <property type="match status" value="1"/>
</dbReference>
<dbReference type="Proteomes" id="UP001501074">
    <property type="component" value="Unassembled WGS sequence"/>
</dbReference>
<proteinExistence type="predicted"/>
<dbReference type="PANTHER" id="PTHR43537">
    <property type="entry name" value="TRANSCRIPTIONAL REGULATOR, GNTR FAMILY"/>
    <property type="match status" value="1"/>
</dbReference>
<dbReference type="SMART" id="SM00895">
    <property type="entry name" value="FCD"/>
    <property type="match status" value="1"/>
</dbReference>
<dbReference type="RefSeq" id="WP_231489344.1">
    <property type="nucleotide sequence ID" value="NZ_BAAAZO010000005.1"/>
</dbReference>
<keyword evidence="3" id="KW-0804">Transcription</keyword>
<dbReference type="SUPFAM" id="SSF46785">
    <property type="entry name" value="Winged helix' DNA-binding domain"/>
    <property type="match status" value="1"/>
</dbReference>
<dbReference type="InterPro" id="IPR000524">
    <property type="entry name" value="Tscrpt_reg_HTH_GntR"/>
</dbReference>
<reference evidence="6" key="1">
    <citation type="journal article" date="2019" name="Int. J. Syst. Evol. Microbiol.">
        <title>The Global Catalogue of Microorganisms (GCM) 10K type strain sequencing project: providing services to taxonomists for standard genome sequencing and annotation.</title>
        <authorList>
            <consortium name="The Broad Institute Genomics Platform"/>
            <consortium name="The Broad Institute Genome Sequencing Center for Infectious Disease"/>
            <person name="Wu L."/>
            <person name="Ma J."/>
        </authorList>
    </citation>
    <scope>NUCLEOTIDE SEQUENCE [LARGE SCALE GENOMIC DNA]</scope>
    <source>
        <strain evidence="6">JCM 16902</strain>
    </source>
</reference>
<sequence length="229" mass="25275">MAAASGFPDTVAPPLTWRKQDWAYHHLRDWILHGVLSPGQRIDQEGLATHLGISRIPLRQALGRLVSEGLVLDRPHHGSIVTPVSLADARDIYAGREALEMLLSRAAAGLATEVDVDEVADLLSQQEAAVDAGDFVTARQLDQRFHNRIYAAAAMPRTLDALAQLRTLSDRYLALYLSDPTRNRTSIQEHHAIVDALRRGDAEDIAQATGDHVRHGWQVLQVLLTEPDI</sequence>
<evidence type="ECO:0000256" key="1">
    <source>
        <dbReference type="ARBA" id="ARBA00023015"/>
    </source>
</evidence>
<evidence type="ECO:0000259" key="4">
    <source>
        <dbReference type="PROSITE" id="PS50949"/>
    </source>
</evidence>
<dbReference type="Gene3D" id="1.10.10.10">
    <property type="entry name" value="Winged helix-like DNA-binding domain superfamily/Winged helix DNA-binding domain"/>
    <property type="match status" value="1"/>
</dbReference>
<evidence type="ECO:0000256" key="2">
    <source>
        <dbReference type="ARBA" id="ARBA00023125"/>
    </source>
</evidence>
<dbReference type="PROSITE" id="PS50949">
    <property type="entry name" value="HTH_GNTR"/>
    <property type="match status" value="1"/>
</dbReference>
<dbReference type="InterPro" id="IPR036388">
    <property type="entry name" value="WH-like_DNA-bd_sf"/>
</dbReference>